<dbReference type="Gene3D" id="3.40.50.720">
    <property type="entry name" value="NAD(P)-binding Rossmann-like Domain"/>
    <property type="match status" value="1"/>
</dbReference>
<evidence type="ECO:0000313" key="12">
    <source>
        <dbReference type="Proteomes" id="UP001500841"/>
    </source>
</evidence>
<dbReference type="NCBIfam" id="TIGR01087">
    <property type="entry name" value="murD"/>
    <property type="match status" value="1"/>
</dbReference>
<keyword evidence="6 7" id="KW-0067">ATP-binding</keyword>
<keyword evidence="7 8" id="KW-0133">Cell shape</keyword>
<feature type="domain" description="Mur ligase central" evidence="10">
    <location>
        <begin position="128"/>
        <end position="306"/>
    </location>
</feature>
<dbReference type="Proteomes" id="UP001500841">
    <property type="component" value="Unassembled WGS sequence"/>
</dbReference>
<reference evidence="12" key="1">
    <citation type="journal article" date="2019" name="Int. J. Syst. Evol. Microbiol.">
        <title>The Global Catalogue of Microorganisms (GCM) 10K type strain sequencing project: providing services to taxonomists for standard genome sequencing and annotation.</title>
        <authorList>
            <consortium name="The Broad Institute Genomics Platform"/>
            <consortium name="The Broad Institute Genome Sequencing Center for Infectious Disease"/>
            <person name="Wu L."/>
            <person name="Ma J."/>
        </authorList>
    </citation>
    <scope>NUCLEOTIDE SEQUENCE [LARGE SCALE GENOMIC DNA]</scope>
    <source>
        <strain evidence="12">JCM 17085</strain>
    </source>
</reference>
<dbReference type="Gene3D" id="3.40.1190.10">
    <property type="entry name" value="Mur-like, catalytic domain"/>
    <property type="match status" value="1"/>
</dbReference>
<keyword evidence="5 7" id="KW-0547">Nucleotide-binding</keyword>
<comment type="similarity">
    <text evidence="7">Belongs to the MurCDEF family.</text>
</comment>
<keyword evidence="7 8" id="KW-0573">Peptidoglycan synthesis</keyword>
<dbReference type="PANTHER" id="PTHR43692:SF1">
    <property type="entry name" value="UDP-N-ACETYLMURAMOYLALANINE--D-GLUTAMATE LIGASE"/>
    <property type="match status" value="1"/>
</dbReference>
<keyword evidence="12" id="KW-1185">Reference proteome</keyword>
<comment type="pathway">
    <text evidence="2 7 8">Cell wall biogenesis; peptidoglycan biosynthesis.</text>
</comment>
<dbReference type="InterPro" id="IPR013221">
    <property type="entry name" value="Mur_ligase_cen"/>
</dbReference>
<keyword evidence="7 8" id="KW-0131">Cell cycle</keyword>
<evidence type="ECO:0000259" key="9">
    <source>
        <dbReference type="Pfam" id="PF02875"/>
    </source>
</evidence>
<dbReference type="SUPFAM" id="SSF51984">
    <property type="entry name" value="MurCD N-terminal domain"/>
    <property type="match status" value="1"/>
</dbReference>
<evidence type="ECO:0000256" key="4">
    <source>
        <dbReference type="ARBA" id="ARBA00022598"/>
    </source>
</evidence>
<evidence type="ECO:0000256" key="2">
    <source>
        <dbReference type="ARBA" id="ARBA00004752"/>
    </source>
</evidence>
<comment type="catalytic activity">
    <reaction evidence="7 8">
        <text>UDP-N-acetyl-alpha-D-muramoyl-L-alanine + D-glutamate + ATP = UDP-N-acetyl-alpha-D-muramoyl-L-alanyl-D-glutamate + ADP + phosphate + H(+)</text>
        <dbReference type="Rhea" id="RHEA:16429"/>
        <dbReference type="ChEBI" id="CHEBI:15378"/>
        <dbReference type="ChEBI" id="CHEBI:29986"/>
        <dbReference type="ChEBI" id="CHEBI:30616"/>
        <dbReference type="ChEBI" id="CHEBI:43474"/>
        <dbReference type="ChEBI" id="CHEBI:83898"/>
        <dbReference type="ChEBI" id="CHEBI:83900"/>
        <dbReference type="ChEBI" id="CHEBI:456216"/>
        <dbReference type="EC" id="6.3.2.9"/>
    </reaction>
</comment>
<evidence type="ECO:0000259" key="10">
    <source>
        <dbReference type="Pfam" id="PF08245"/>
    </source>
</evidence>
<gene>
    <name evidence="7 11" type="primary">murD</name>
    <name evidence="11" type="ORF">GCM10022392_19050</name>
</gene>
<dbReference type="SUPFAM" id="SSF53244">
    <property type="entry name" value="MurD-like peptide ligases, peptide-binding domain"/>
    <property type="match status" value="1"/>
</dbReference>
<sequence>MAYEPRMTNKNEISNLNHSPKGSRIAILGAGESGVGAAYLAQQQGYDVFVSDFGAVAPHYKDHLLKWNISLEENGHTEAEILAAVEVIKSPGIPDKAPIIKKIREKGIPVISEIEFAGRYTNAKIIGITGSNGKTTTTSLIYFILKNAGLNIGLAGNIGKSFAYQVATENFDSYVLELSSFMLDDMYRFKVDIAVLLNITPDHLDRYDYKMENYAASKFRITQNQRADDVFIYCADDMETIKGMEDRSFNAKLYPFSIEKKVTTGADLENDNIVINTPQEHFEMSITELALQGKHNIYNSMASGIVAKVLELRNDTLRDSLATFKNIEHRLEFVGKISGISFINDSKATNVNSTWYALESMTSDVVLILGGVDKGNDYLMLRDLVKQKVKAIVCLGRDNQRIHDAFEDDVDIIVNTTSASDAVQAAYHLATKGDTVLLSPACASFDLFKNYEDRGNQFKAAVKEL</sequence>
<dbReference type="SUPFAM" id="SSF53623">
    <property type="entry name" value="MurD-like peptide ligases, catalytic domain"/>
    <property type="match status" value="1"/>
</dbReference>
<comment type="subcellular location">
    <subcellularLocation>
        <location evidence="1 7 8">Cytoplasm</location>
    </subcellularLocation>
</comment>
<dbReference type="PANTHER" id="PTHR43692">
    <property type="entry name" value="UDP-N-ACETYLMURAMOYLALANINE--D-GLUTAMATE LIGASE"/>
    <property type="match status" value="1"/>
</dbReference>
<proteinExistence type="inferred from homology"/>
<dbReference type="GO" id="GO:0016874">
    <property type="term" value="F:ligase activity"/>
    <property type="evidence" value="ECO:0007669"/>
    <property type="project" value="UniProtKB-KW"/>
</dbReference>
<organism evidence="11 12">
    <name type="scientific">Mucilaginibacter panaciglaebae</name>
    <dbReference type="NCBI Taxonomy" id="502331"/>
    <lineage>
        <taxon>Bacteria</taxon>
        <taxon>Pseudomonadati</taxon>
        <taxon>Bacteroidota</taxon>
        <taxon>Sphingobacteriia</taxon>
        <taxon>Sphingobacteriales</taxon>
        <taxon>Sphingobacteriaceae</taxon>
        <taxon>Mucilaginibacter</taxon>
    </lineage>
</organism>
<keyword evidence="7 8" id="KW-0961">Cell wall biogenesis/degradation</keyword>
<dbReference type="Gene3D" id="3.90.190.20">
    <property type="entry name" value="Mur ligase, C-terminal domain"/>
    <property type="match status" value="1"/>
</dbReference>
<dbReference type="InterPro" id="IPR004101">
    <property type="entry name" value="Mur_ligase_C"/>
</dbReference>
<evidence type="ECO:0000256" key="8">
    <source>
        <dbReference type="RuleBase" id="RU003664"/>
    </source>
</evidence>
<dbReference type="EC" id="6.3.2.9" evidence="7 8"/>
<evidence type="ECO:0000313" key="11">
    <source>
        <dbReference type="EMBL" id="GAA4096083.1"/>
    </source>
</evidence>
<comment type="caution">
    <text evidence="11">The sequence shown here is derived from an EMBL/GenBank/DDBJ whole genome shotgun (WGS) entry which is preliminary data.</text>
</comment>
<dbReference type="HAMAP" id="MF_00639">
    <property type="entry name" value="MurD"/>
    <property type="match status" value="1"/>
</dbReference>
<comment type="function">
    <text evidence="7 8">Cell wall formation. Catalyzes the addition of glutamate to the nucleotide precursor UDP-N-acetylmuramoyl-L-alanine (UMA).</text>
</comment>
<dbReference type="InterPro" id="IPR036565">
    <property type="entry name" value="Mur-like_cat_sf"/>
</dbReference>
<dbReference type="InterPro" id="IPR036615">
    <property type="entry name" value="Mur_ligase_C_dom_sf"/>
</dbReference>
<protein>
    <recommendedName>
        <fullName evidence="7 8">UDP-N-acetylmuramoylalanine--D-glutamate ligase</fullName>
        <ecNumber evidence="7 8">6.3.2.9</ecNumber>
    </recommendedName>
    <alternativeName>
        <fullName evidence="7">D-glutamic acid-adding enzyme</fullName>
    </alternativeName>
    <alternativeName>
        <fullName evidence="7">UDP-N-acetylmuramoyl-L-alanyl-D-glutamate synthetase</fullName>
    </alternativeName>
</protein>
<name>A0ABP7WSZ6_9SPHI</name>
<evidence type="ECO:0000256" key="7">
    <source>
        <dbReference type="HAMAP-Rule" id="MF_00639"/>
    </source>
</evidence>
<accession>A0ABP7WSZ6</accession>
<dbReference type="InterPro" id="IPR005762">
    <property type="entry name" value="MurD"/>
</dbReference>
<feature type="binding site" evidence="7">
    <location>
        <begin position="130"/>
        <end position="136"/>
    </location>
    <ligand>
        <name>ATP</name>
        <dbReference type="ChEBI" id="CHEBI:30616"/>
    </ligand>
</feature>
<evidence type="ECO:0000256" key="3">
    <source>
        <dbReference type="ARBA" id="ARBA00022490"/>
    </source>
</evidence>
<keyword evidence="3 7" id="KW-0963">Cytoplasm</keyword>
<dbReference type="Pfam" id="PF21799">
    <property type="entry name" value="MurD-like_N"/>
    <property type="match status" value="1"/>
</dbReference>
<evidence type="ECO:0000256" key="1">
    <source>
        <dbReference type="ARBA" id="ARBA00004496"/>
    </source>
</evidence>
<keyword evidence="4 7" id="KW-0436">Ligase</keyword>
<dbReference type="Pfam" id="PF02875">
    <property type="entry name" value="Mur_ligase_C"/>
    <property type="match status" value="1"/>
</dbReference>
<dbReference type="Pfam" id="PF08245">
    <property type="entry name" value="Mur_ligase_M"/>
    <property type="match status" value="1"/>
</dbReference>
<feature type="domain" description="Mur ligase C-terminal" evidence="9">
    <location>
        <begin position="329"/>
        <end position="442"/>
    </location>
</feature>
<dbReference type="EMBL" id="BAABCV010000006">
    <property type="protein sequence ID" value="GAA4096083.1"/>
    <property type="molecule type" value="Genomic_DNA"/>
</dbReference>
<evidence type="ECO:0000256" key="5">
    <source>
        <dbReference type="ARBA" id="ARBA00022741"/>
    </source>
</evidence>
<evidence type="ECO:0000256" key="6">
    <source>
        <dbReference type="ARBA" id="ARBA00022840"/>
    </source>
</evidence>
<keyword evidence="7 8" id="KW-0132">Cell division</keyword>